<reference evidence="2 3" key="1">
    <citation type="submission" date="2019-01" db="EMBL/GenBank/DDBJ databases">
        <title>Sequencing of cultivated peanut Arachis hypogaea provides insights into genome evolution and oil improvement.</title>
        <authorList>
            <person name="Chen X."/>
        </authorList>
    </citation>
    <scope>NUCLEOTIDE SEQUENCE [LARGE SCALE GENOMIC DNA]</scope>
    <source>
        <strain evidence="3">cv. Fuhuasheng</strain>
        <tissue evidence="2">Leaves</tissue>
    </source>
</reference>
<accession>A0A444XWF2</accession>
<comment type="caution">
    <text evidence="2">The sequence shown here is derived from an EMBL/GenBank/DDBJ whole genome shotgun (WGS) entry which is preliminary data.</text>
</comment>
<dbReference type="Proteomes" id="UP000289738">
    <property type="component" value="Chromosome B08"/>
</dbReference>
<dbReference type="GO" id="GO:0034388">
    <property type="term" value="C:Pwp2p-containing subcomplex of 90S preribosome"/>
    <property type="evidence" value="ECO:0007669"/>
    <property type="project" value="TreeGrafter"/>
</dbReference>
<proteinExistence type="predicted"/>
<feature type="domain" description="WDR36/Utp21 N-terminal" evidence="1">
    <location>
        <begin position="142"/>
        <end position="292"/>
    </location>
</feature>
<dbReference type="PANTHER" id="PTHR22840">
    <property type="entry name" value="WD REPEAT-CONTAINING PROTEIN 36"/>
    <property type="match status" value="1"/>
</dbReference>
<dbReference type="InterPro" id="IPR001680">
    <property type="entry name" value="WD40_rpt"/>
</dbReference>
<dbReference type="InterPro" id="IPR015943">
    <property type="entry name" value="WD40/YVTN_repeat-like_dom_sf"/>
</dbReference>
<evidence type="ECO:0000313" key="3">
    <source>
        <dbReference type="Proteomes" id="UP000289738"/>
    </source>
</evidence>
<dbReference type="InterPro" id="IPR036322">
    <property type="entry name" value="WD40_repeat_dom_sf"/>
</dbReference>
<dbReference type="Gene3D" id="2.130.10.10">
    <property type="entry name" value="YVTN repeat-like/Quinoprotein amine dehydrogenase"/>
    <property type="match status" value="1"/>
</dbReference>
<gene>
    <name evidence="2" type="ORF">Ahy_B08g089011</name>
</gene>
<dbReference type="AlphaFoldDB" id="A0A444XWF2"/>
<dbReference type="SMART" id="SM00320">
    <property type="entry name" value="WD40"/>
    <property type="match status" value="2"/>
</dbReference>
<dbReference type="STRING" id="3818.A0A444XWF2"/>
<organism evidence="2 3">
    <name type="scientific">Arachis hypogaea</name>
    <name type="common">Peanut</name>
    <dbReference type="NCBI Taxonomy" id="3818"/>
    <lineage>
        <taxon>Eukaryota</taxon>
        <taxon>Viridiplantae</taxon>
        <taxon>Streptophyta</taxon>
        <taxon>Embryophyta</taxon>
        <taxon>Tracheophyta</taxon>
        <taxon>Spermatophyta</taxon>
        <taxon>Magnoliopsida</taxon>
        <taxon>eudicotyledons</taxon>
        <taxon>Gunneridae</taxon>
        <taxon>Pentapetalae</taxon>
        <taxon>rosids</taxon>
        <taxon>fabids</taxon>
        <taxon>Fabales</taxon>
        <taxon>Fabaceae</taxon>
        <taxon>Papilionoideae</taxon>
        <taxon>50 kb inversion clade</taxon>
        <taxon>dalbergioids sensu lato</taxon>
        <taxon>Dalbergieae</taxon>
        <taxon>Pterocarpus clade</taxon>
        <taxon>Arachis</taxon>
    </lineage>
</organism>
<dbReference type="PANTHER" id="PTHR22840:SF12">
    <property type="entry name" value="WD REPEAT-CONTAINING PROTEIN 36"/>
    <property type="match status" value="1"/>
</dbReference>
<name>A0A444XWF2_ARAHY</name>
<dbReference type="GO" id="GO:0032040">
    <property type="term" value="C:small-subunit processome"/>
    <property type="evidence" value="ECO:0007669"/>
    <property type="project" value="TreeGrafter"/>
</dbReference>
<dbReference type="SUPFAM" id="SSF50978">
    <property type="entry name" value="WD40 repeat-like"/>
    <property type="match status" value="1"/>
</dbReference>
<protein>
    <recommendedName>
        <fullName evidence="1">WDR36/Utp21 N-terminal domain-containing protein</fullName>
    </recommendedName>
</protein>
<keyword evidence="3" id="KW-1185">Reference proteome</keyword>
<dbReference type="EMBL" id="SDMP01000018">
    <property type="protein sequence ID" value="RYQ94128.1"/>
    <property type="molecule type" value="Genomic_DNA"/>
</dbReference>
<dbReference type="InterPro" id="IPR059157">
    <property type="entry name" value="WDR36-Utp21_N"/>
</dbReference>
<dbReference type="GO" id="GO:0006364">
    <property type="term" value="P:rRNA processing"/>
    <property type="evidence" value="ECO:0007669"/>
    <property type="project" value="TreeGrafter"/>
</dbReference>
<evidence type="ECO:0000313" key="2">
    <source>
        <dbReference type="EMBL" id="RYQ94128.1"/>
    </source>
</evidence>
<dbReference type="Pfam" id="PF25171">
    <property type="entry name" value="Beta-prop_WDR36-Utp21_1st"/>
    <property type="match status" value="1"/>
</dbReference>
<evidence type="ECO:0000259" key="1">
    <source>
        <dbReference type="Pfam" id="PF25171"/>
    </source>
</evidence>
<sequence>MFANQLLLLQRTKGDDTNTTPKTTTLTLFLTLLSLTHSLSYLSNIPYLSLTHSLSYLSNNWAGNGKLVVVDSNDQTKLKHEDQKFCFITIRRLAQNYEAARKSQLRKKDALLLSKFSPKIAAEPIEAERLYDVVNVVLSLQVATWSKHGEKVKLLLLFGDHVISVDIHGNMFLWEFKEVMDQNPSPFRHILLDRSFSPSCIMHPDTYLNKVLVGSEQGLMHLWNISTKKKIFEFKGWNSPITCCVSSPALDVVAVGCADGSIHVHNIRYDEELVTFTHSTRGFVTALSFCTD</sequence>